<protein>
    <submittedName>
        <fullName evidence="1">Uncharacterized protein</fullName>
    </submittedName>
</protein>
<dbReference type="Proteomes" id="UP000824214">
    <property type="component" value="Unassembled WGS sequence"/>
</dbReference>
<accession>A0A9D2RYV3</accession>
<evidence type="ECO:0000313" key="1">
    <source>
        <dbReference type="EMBL" id="HJB37131.1"/>
    </source>
</evidence>
<comment type="caution">
    <text evidence="1">The sequence shown here is derived from an EMBL/GenBank/DDBJ whole genome shotgun (WGS) entry which is preliminary data.</text>
</comment>
<name>A0A9D2RYV3_9FIRM</name>
<gene>
    <name evidence="1" type="ORF">H9942_03580</name>
</gene>
<organism evidence="1 2">
    <name type="scientific">Candidatus Acutalibacter ornithocaccae</name>
    <dbReference type="NCBI Taxonomy" id="2838416"/>
    <lineage>
        <taxon>Bacteria</taxon>
        <taxon>Bacillati</taxon>
        <taxon>Bacillota</taxon>
        <taxon>Clostridia</taxon>
        <taxon>Eubacteriales</taxon>
        <taxon>Acutalibacteraceae</taxon>
        <taxon>Acutalibacter</taxon>
    </lineage>
</organism>
<proteinExistence type="predicted"/>
<reference evidence="1" key="1">
    <citation type="journal article" date="2021" name="PeerJ">
        <title>Extensive microbial diversity within the chicken gut microbiome revealed by metagenomics and culture.</title>
        <authorList>
            <person name="Gilroy R."/>
            <person name="Ravi A."/>
            <person name="Getino M."/>
            <person name="Pursley I."/>
            <person name="Horton D.L."/>
            <person name="Alikhan N.F."/>
            <person name="Baker D."/>
            <person name="Gharbi K."/>
            <person name="Hall N."/>
            <person name="Watson M."/>
            <person name="Adriaenssens E.M."/>
            <person name="Foster-Nyarko E."/>
            <person name="Jarju S."/>
            <person name="Secka A."/>
            <person name="Antonio M."/>
            <person name="Oren A."/>
            <person name="Chaudhuri R.R."/>
            <person name="La Ragione R."/>
            <person name="Hildebrand F."/>
            <person name="Pallen M.J."/>
        </authorList>
    </citation>
    <scope>NUCLEOTIDE SEQUENCE</scope>
    <source>
        <strain evidence="1">ChiBcolR8-3208</strain>
    </source>
</reference>
<dbReference type="AlphaFoldDB" id="A0A9D2RYV3"/>
<reference evidence="1" key="2">
    <citation type="submission" date="2021-04" db="EMBL/GenBank/DDBJ databases">
        <authorList>
            <person name="Gilroy R."/>
        </authorList>
    </citation>
    <scope>NUCLEOTIDE SEQUENCE</scope>
    <source>
        <strain evidence="1">ChiBcolR8-3208</strain>
    </source>
</reference>
<evidence type="ECO:0000313" key="2">
    <source>
        <dbReference type="Proteomes" id="UP000824214"/>
    </source>
</evidence>
<dbReference type="EMBL" id="DWXZ01000065">
    <property type="protein sequence ID" value="HJB37131.1"/>
    <property type="molecule type" value="Genomic_DNA"/>
</dbReference>
<sequence>MKKNRKLWILLAALVAVVLVAALCLLLPRLQVEPGVPKSGAIVRQEAAEDGRQLFVLERPVEEMSLQDIMDESDLVVMGFLLEQSPGFQVKSTDGEVSTFTNYFFQVTDTYRGEAPGDVITFRAEGGTVDQVKTVVADDYDFAEQQAYLLFLQRPRAGDTFATQGNYYTLTGGWQGVYPAGDTPVLRSVPMPLRNGHDEAVLSTDELLAELEGMEAPQPAPGPEKYAKLLGEEPVFSGEPPLLDDPEQLNSLIHFRSYMGVDLAHLEKYSNLIVVADYLGRAGPQEGSAYTYRTFQVLDVLRGEAPEEGTVTLRDEGGYTSQEVTCVEPSHAFVKNDTYLLFLNQTAFQQTEDSRPGEYYLTSDIQGIYPLGDVLYTPELNIEVANVPLGLGPTFTLGALRQGLERINQEYPADVDYYAEEAVADLQADLDSGAITQEAYESQLEQWGLEPGTAGSGEE</sequence>